<sequence length="791" mass="90427">MKKLLIILFLPLYLSAFSLSLNSGANANKPYSVLQLSDEKEFECVEQILAYDTKRYVCMLDDGILPKIEDTTLPLMDIKYKKQDGKLFIVIMPKAPSKLLNIQTELYSSPSVQDTPKTTISKHFSIIIDTSLSENNKRVSGLNFKPDFKDMLSPSIGALDLNKAPIAGLDSNDIDIYISIKRAYEKGAYENVVKDTQTAIKRHPNSLFSSEFLLFRLRALDKIFETKNEFEEIEPKDIVSEGRAWIRKFPSDENYPEVLYLIARAYLKDSIASDAKYMLDILNEEHANSKFTKLAALDYADYLYKIGKQKEALKDYEKVLYSTNDIDLASRAALSLADANIDKEKFDEAKKFILKIANANEKFFMNNPTKSMNLATTFASKDMPDVAAKIYEILINNSDRTKDFYEVALKNLALNLAKTKDEKKAYEYLNRYETEFKYGDYIDEVTKAKDGLFFEEKDENATALHARYKELIEKYAGTNISQKALISELELDIKERKFSDALSYKTMAKDGNLSKAMELINEAALELTKEYFIKDDCTAVINLLENYDINKISLPQFKLFNCYFRTARYNDALELAKAHAKDENLEDRVEWLVNLSKILYKNKDYEHAIIAANDALSLGSSVEYSDPTPSLFDRFYSLLALKRFTEAISTISAIEQLRGQDFKIIEAYTAISDYAMKSNDYAIATTYAKKALELQTKAKINTFSPKINFNYSEASLKTDNLGEALDEAKFILNMKLEPEDRLHALNLISEIYIRQKQFKLARPYLNECSDSNFISPYKDACKAKLDMIGKN</sequence>
<dbReference type="GeneID" id="28661870"/>
<dbReference type="Pfam" id="PF24323">
    <property type="entry name" value="DUF7494"/>
    <property type="match status" value="1"/>
</dbReference>
<evidence type="ECO:0000256" key="1">
    <source>
        <dbReference type="SAM" id="SignalP"/>
    </source>
</evidence>
<dbReference type="Pfam" id="PF13181">
    <property type="entry name" value="TPR_8"/>
    <property type="match status" value="1"/>
</dbReference>
<dbReference type="SUPFAM" id="SSF48452">
    <property type="entry name" value="TPR-like"/>
    <property type="match status" value="3"/>
</dbReference>
<feature type="chain" id="PRO_5005790784" evidence="1">
    <location>
        <begin position="28"/>
        <end position="791"/>
    </location>
</feature>
<gene>
    <name evidence="3" type="primary">pflA</name>
    <name evidence="3" type="ORF">CCON33237_0202</name>
</gene>
<keyword evidence="1" id="KW-0732">Signal</keyword>
<feature type="domain" description="DUF7494" evidence="2">
    <location>
        <begin position="17"/>
        <end position="130"/>
    </location>
</feature>
<evidence type="ECO:0000313" key="4">
    <source>
        <dbReference type="Proteomes" id="UP000066049"/>
    </source>
</evidence>
<evidence type="ECO:0000259" key="2">
    <source>
        <dbReference type="Pfam" id="PF24323"/>
    </source>
</evidence>
<dbReference type="Proteomes" id="UP000066049">
    <property type="component" value="Chromosome"/>
</dbReference>
<dbReference type="Gene3D" id="1.25.40.10">
    <property type="entry name" value="Tetratricopeptide repeat domain"/>
    <property type="match status" value="2"/>
</dbReference>
<dbReference type="RefSeq" id="WP_054197363.1">
    <property type="nucleotide sequence ID" value="NZ_CP012541.1"/>
</dbReference>
<feature type="signal peptide" evidence="1">
    <location>
        <begin position="1"/>
        <end position="27"/>
    </location>
</feature>
<accession>A0A0M3V211</accession>
<dbReference type="InterPro" id="IPR011990">
    <property type="entry name" value="TPR-like_helical_dom_sf"/>
</dbReference>
<dbReference type="KEGG" id="ccoc:CCON33237_0202"/>
<name>A0A0M3V211_9BACT</name>
<protein>
    <submittedName>
        <fullName evidence="3">Paralysed flagella protein A</fullName>
    </submittedName>
</protein>
<keyword evidence="3" id="KW-0969">Cilium</keyword>
<keyword evidence="3" id="KW-0282">Flagellum</keyword>
<dbReference type="InterPro" id="IPR019734">
    <property type="entry name" value="TPR_rpt"/>
</dbReference>
<organism evidence="3 4">
    <name type="scientific">Campylobacter concisus</name>
    <dbReference type="NCBI Taxonomy" id="199"/>
    <lineage>
        <taxon>Bacteria</taxon>
        <taxon>Pseudomonadati</taxon>
        <taxon>Campylobacterota</taxon>
        <taxon>Epsilonproteobacteria</taxon>
        <taxon>Campylobacterales</taxon>
        <taxon>Campylobacteraceae</taxon>
        <taxon>Campylobacter</taxon>
    </lineage>
</organism>
<reference evidence="4" key="1">
    <citation type="submission" date="2015-08" db="EMBL/GenBank/DDBJ databases">
        <title>Comparative genomics of the Campylobacter concisus group.</title>
        <authorList>
            <person name="Miller W.G."/>
            <person name="Yee E."/>
            <person name="Chapman M.H."/>
            <person name="Huynh S."/>
            <person name="Bono J.L."/>
            <person name="On S.L.W."/>
            <person name="St Leger J."/>
            <person name="Foster G."/>
            <person name="Parker C.T."/>
        </authorList>
    </citation>
    <scope>NUCLEOTIDE SEQUENCE [LARGE SCALE GENOMIC DNA]</scope>
    <source>
        <strain evidence="4">ATCC 33237</strain>
    </source>
</reference>
<keyword evidence="3" id="KW-0966">Cell projection</keyword>
<dbReference type="PATRIC" id="fig|199.248.peg.215"/>
<dbReference type="InterPro" id="IPR055917">
    <property type="entry name" value="DUF7494"/>
</dbReference>
<dbReference type="EMBL" id="CP012541">
    <property type="protein sequence ID" value="ALF46912.1"/>
    <property type="molecule type" value="Genomic_DNA"/>
</dbReference>
<dbReference type="AlphaFoldDB" id="A0A0M3V211"/>
<proteinExistence type="predicted"/>
<evidence type="ECO:0000313" key="3">
    <source>
        <dbReference type="EMBL" id="ALF46912.1"/>
    </source>
</evidence>